<evidence type="ECO:0008006" key="3">
    <source>
        <dbReference type="Google" id="ProtNLM"/>
    </source>
</evidence>
<dbReference type="CDD" id="cd00657">
    <property type="entry name" value="Ferritin_like"/>
    <property type="match status" value="1"/>
</dbReference>
<dbReference type="EMBL" id="CP014342">
    <property type="protein sequence ID" value="AMX83895.1"/>
    <property type="molecule type" value="Genomic_DNA"/>
</dbReference>
<name>A0ABN4NGW0_9BACL</name>
<dbReference type="Proteomes" id="UP000076226">
    <property type="component" value="Chromosome"/>
</dbReference>
<dbReference type="GeneID" id="32409394"/>
<dbReference type="InterPro" id="IPR012348">
    <property type="entry name" value="RNR-like"/>
</dbReference>
<keyword evidence="2" id="KW-1185">Reference proteome</keyword>
<sequence>MANELQTIVGSDSIRQDLFQLLKDYDSNFDINNPYSKKMSSLINNFLSYETDVFKNLVHFLMKEIPNWKYHMLHQNTTDEASGSLRVDLMGERSGDPRIQQLMHRHALDEERHSRLFGGLLQDLGGELEIAESEEMLKKWDDIKDYHEDLIVFTARVHTIEMRSWRCLKLYIDYLSKTDFVKEGWPEKTLDVLKVILNDEIRHVGYTGMLLHEWAANGKQEEVEAALEEAFRQTNRETWTDMSRMMDYLAKYYC</sequence>
<gene>
    <name evidence="1" type="ORF">GS3922_09610</name>
</gene>
<dbReference type="RefSeq" id="WP_063166171.1">
    <property type="nucleotide sequence ID" value="NZ_CP014342.1"/>
</dbReference>
<reference evidence="1 2" key="1">
    <citation type="submission" date="2016-02" db="EMBL/GenBank/DDBJ databases">
        <title>Complete genome sequence of Geobacillus subterraneus KCTC 3922T.</title>
        <authorList>
            <person name="Lee D.-W."/>
            <person name="Lee Y.-J."/>
            <person name="Lee S.-J."/>
            <person name="Park G.-S."/>
            <person name="Lee S.-J."/>
            <person name="Shin J.-H."/>
        </authorList>
    </citation>
    <scope>NUCLEOTIDE SEQUENCE [LARGE SCALE GENOMIC DNA]</scope>
    <source>
        <strain evidence="1 2">KCTC 3922</strain>
    </source>
</reference>
<evidence type="ECO:0000313" key="1">
    <source>
        <dbReference type="EMBL" id="AMX83895.1"/>
    </source>
</evidence>
<dbReference type="Gene3D" id="1.10.620.20">
    <property type="entry name" value="Ribonucleotide Reductase, subunit A"/>
    <property type="match status" value="1"/>
</dbReference>
<accession>A0ABN4NGW0</accession>
<evidence type="ECO:0000313" key="2">
    <source>
        <dbReference type="Proteomes" id="UP000076226"/>
    </source>
</evidence>
<dbReference type="InterPro" id="IPR009078">
    <property type="entry name" value="Ferritin-like_SF"/>
</dbReference>
<dbReference type="SUPFAM" id="SSF47240">
    <property type="entry name" value="Ferritin-like"/>
    <property type="match status" value="1"/>
</dbReference>
<protein>
    <recommendedName>
        <fullName evidence="3">Ferritin-like domain-containing protein</fullName>
    </recommendedName>
</protein>
<proteinExistence type="predicted"/>
<organism evidence="1 2">
    <name type="scientific">Geobacillus subterraneus</name>
    <dbReference type="NCBI Taxonomy" id="129338"/>
    <lineage>
        <taxon>Bacteria</taxon>
        <taxon>Bacillati</taxon>
        <taxon>Bacillota</taxon>
        <taxon>Bacilli</taxon>
        <taxon>Bacillales</taxon>
        <taxon>Anoxybacillaceae</taxon>
        <taxon>Geobacillus</taxon>
    </lineage>
</organism>